<protein>
    <submittedName>
        <fullName evidence="2">Nucleotide-diphosphate-sugar epimerase</fullName>
    </submittedName>
</protein>
<dbReference type="PANTHER" id="PTHR43162">
    <property type="match status" value="1"/>
</dbReference>
<dbReference type="SUPFAM" id="SSF51735">
    <property type="entry name" value="NAD(P)-binding Rossmann-fold domains"/>
    <property type="match status" value="1"/>
</dbReference>
<dbReference type="RefSeq" id="WP_189155697.1">
    <property type="nucleotide sequence ID" value="NZ_BMNC01000004.1"/>
</dbReference>
<organism evidence="2 3">
    <name type="scientific">Lentzea pudingi</name>
    <dbReference type="NCBI Taxonomy" id="1789439"/>
    <lineage>
        <taxon>Bacteria</taxon>
        <taxon>Bacillati</taxon>
        <taxon>Actinomycetota</taxon>
        <taxon>Actinomycetes</taxon>
        <taxon>Pseudonocardiales</taxon>
        <taxon>Pseudonocardiaceae</taxon>
        <taxon>Lentzea</taxon>
    </lineage>
</organism>
<accession>A0ABQ2HWH3</accession>
<dbReference type="EMBL" id="BMNC01000004">
    <property type="protein sequence ID" value="GGM93746.1"/>
    <property type="molecule type" value="Genomic_DNA"/>
</dbReference>
<reference evidence="3" key="1">
    <citation type="journal article" date="2019" name="Int. J. Syst. Evol. Microbiol.">
        <title>The Global Catalogue of Microorganisms (GCM) 10K type strain sequencing project: providing services to taxonomists for standard genome sequencing and annotation.</title>
        <authorList>
            <consortium name="The Broad Institute Genomics Platform"/>
            <consortium name="The Broad Institute Genome Sequencing Center for Infectious Disease"/>
            <person name="Wu L."/>
            <person name="Ma J."/>
        </authorList>
    </citation>
    <scope>NUCLEOTIDE SEQUENCE [LARGE SCALE GENOMIC DNA]</scope>
    <source>
        <strain evidence="3">CGMCC 4.7319</strain>
    </source>
</reference>
<dbReference type="InterPro" id="IPR008030">
    <property type="entry name" value="NmrA-like"/>
</dbReference>
<dbReference type="PANTHER" id="PTHR43162:SF1">
    <property type="entry name" value="PRESTALK A DIFFERENTIATION PROTEIN A"/>
    <property type="match status" value="1"/>
</dbReference>
<keyword evidence="3" id="KW-1185">Reference proteome</keyword>
<comment type="caution">
    <text evidence="2">The sequence shown here is derived from an EMBL/GenBank/DDBJ whole genome shotgun (WGS) entry which is preliminary data.</text>
</comment>
<evidence type="ECO:0000259" key="1">
    <source>
        <dbReference type="Pfam" id="PF05368"/>
    </source>
</evidence>
<feature type="domain" description="NmrA-like" evidence="1">
    <location>
        <begin position="7"/>
        <end position="248"/>
    </location>
</feature>
<dbReference type="Gene3D" id="3.40.50.720">
    <property type="entry name" value="NAD(P)-binding Rossmann-like Domain"/>
    <property type="match status" value="1"/>
</dbReference>
<sequence>MSFDLDRTVLVTGATGKVGRHVVAGLLEAGARVRALVRESATAGLPGGVEVVAGDLHAPATVDAAARGTDAAFLLWPGFSADGAAQAVKALARHSSHLVHLSAARLQSDDGPTPGVWADVEALVAASGASWTFLRAGGFAANTLEWAEQIQRGDVIELPFPDAARSLVHERDIADVAVRALLDPALAGGAFPVTGPQVLTQREQVAAIGAALGRELRVREQSPEAARRAYAAVLGPDYAAAALAHWATLAERPERATDDVRRILGRPARTFREWARDHAGDFTA</sequence>
<gene>
    <name evidence="2" type="ORF">GCM10011609_33990</name>
</gene>
<proteinExistence type="predicted"/>
<name>A0ABQ2HWH3_9PSEU</name>
<evidence type="ECO:0000313" key="3">
    <source>
        <dbReference type="Proteomes" id="UP000597656"/>
    </source>
</evidence>
<dbReference type="Pfam" id="PF05368">
    <property type="entry name" value="NmrA"/>
    <property type="match status" value="1"/>
</dbReference>
<dbReference type="InterPro" id="IPR051604">
    <property type="entry name" value="Ergot_Alk_Oxidoreductase"/>
</dbReference>
<dbReference type="InterPro" id="IPR036291">
    <property type="entry name" value="NAD(P)-bd_dom_sf"/>
</dbReference>
<evidence type="ECO:0000313" key="2">
    <source>
        <dbReference type="EMBL" id="GGM93746.1"/>
    </source>
</evidence>
<dbReference type="Proteomes" id="UP000597656">
    <property type="component" value="Unassembled WGS sequence"/>
</dbReference>